<name>A0ABW8SL92_9CLOT</name>
<dbReference type="Gene3D" id="4.10.810.10">
    <property type="entry name" value="Virus Scaffolding Protein, Chain A"/>
    <property type="match status" value="1"/>
</dbReference>
<gene>
    <name evidence="2" type="ORF">ACJDU8_14175</name>
</gene>
<accession>A0ABW8SL92</accession>
<protein>
    <submittedName>
        <fullName evidence="2">IDEAL domain-containing protein</fullName>
    </submittedName>
</protein>
<dbReference type="InterPro" id="IPR014957">
    <property type="entry name" value="IDEAL_dom"/>
</dbReference>
<dbReference type="EMBL" id="JBJHZX010000020">
    <property type="protein sequence ID" value="MFL0196694.1"/>
    <property type="molecule type" value="Genomic_DNA"/>
</dbReference>
<evidence type="ECO:0000259" key="1">
    <source>
        <dbReference type="SMART" id="SM00914"/>
    </source>
</evidence>
<feature type="domain" description="IDEAL" evidence="1">
    <location>
        <begin position="162"/>
        <end position="198"/>
    </location>
</feature>
<dbReference type="Proteomes" id="UP001623660">
    <property type="component" value="Unassembled WGS sequence"/>
</dbReference>
<dbReference type="SMART" id="SM00914">
    <property type="entry name" value="IDEAL"/>
    <property type="match status" value="1"/>
</dbReference>
<keyword evidence="3" id="KW-1185">Reference proteome</keyword>
<dbReference type="RefSeq" id="WP_406792799.1">
    <property type="nucleotide sequence ID" value="NZ_JBJHZX010000020.1"/>
</dbReference>
<sequence>MDISDFIVSDKQKHNGFEYGIKLVPKRAMDKFVDSILVLARKNISECNKYKISFKKRCGVKTILNDFELTEKDFLIYIEFLTVFKNSNNRIERFQVGNFNTIELTLLSKKMIKISVEKNGTKLFFSISKKELEFYISMLKNMYLDNAGKSSIYHMNYIVNPLIKKEREKLYTEVLYTLIDGALDNKNEELFRSLCKELKSVRLK</sequence>
<dbReference type="Pfam" id="PF08858">
    <property type="entry name" value="IDEAL"/>
    <property type="match status" value="1"/>
</dbReference>
<comment type="caution">
    <text evidence="2">The sequence shown here is derived from an EMBL/GenBank/DDBJ whole genome shotgun (WGS) entry which is preliminary data.</text>
</comment>
<dbReference type="InterPro" id="IPR027393">
    <property type="entry name" value="Virus_scaffolding_prot_C"/>
</dbReference>
<organism evidence="2 3">
    <name type="scientific">Candidatus Clostridium eludens</name>
    <dbReference type="NCBI Taxonomy" id="3381663"/>
    <lineage>
        <taxon>Bacteria</taxon>
        <taxon>Bacillati</taxon>
        <taxon>Bacillota</taxon>
        <taxon>Clostridia</taxon>
        <taxon>Eubacteriales</taxon>
        <taxon>Clostridiaceae</taxon>
        <taxon>Clostridium</taxon>
    </lineage>
</organism>
<evidence type="ECO:0000313" key="2">
    <source>
        <dbReference type="EMBL" id="MFL0196694.1"/>
    </source>
</evidence>
<reference evidence="2 3" key="1">
    <citation type="submission" date="2024-11" db="EMBL/GenBank/DDBJ databases">
        <authorList>
            <person name="Heng Y.C."/>
            <person name="Lim A.C.H."/>
            <person name="Lee J.K.Y."/>
            <person name="Kittelmann S."/>
        </authorList>
    </citation>
    <scope>NUCLEOTIDE SEQUENCE [LARGE SCALE GENOMIC DNA]</scope>
    <source>
        <strain evidence="2 3">WILCCON 0269</strain>
    </source>
</reference>
<proteinExistence type="predicted"/>
<evidence type="ECO:0000313" key="3">
    <source>
        <dbReference type="Proteomes" id="UP001623660"/>
    </source>
</evidence>